<dbReference type="Proteomes" id="UP000570361">
    <property type="component" value="Unassembled WGS sequence"/>
</dbReference>
<comment type="caution">
    <text evidence="2">The sequence shown here is derived from an EMBL/GenBank/DDBJ whole genome shotgun (WGS) entry which is preliminary data.</text>
</comment>
<feature type="transmembrane region" description="Helical" evidence="1">
    <location>
        <begin position="12"/>
        <end position="30"/>
    </location>
</feature>
<gene>
    <name evidence="2" type="ORF">FHS18_004012</name>
</gene>
<name>A0A7W5FPE4_9BACL</name>
<proteinExistence type="predicted"/>
<dbReference type="AlphaFoldDB" id="A0A7W5FPE4"/>
<protein>
    <submittedName>
        <fullName evidence="2">Uncharacterized protein</fullName>
    </submittedName>
</protein>
<reference evidence="2 3" key="1">
    <citation type="submission" date="2020-08" db="EMBL/GenBank/DDBJ databases">
        <title>Genomic Encyclopedia of Type Strains, Phase III (KMG-III): the genomes of soil and plant-associated and newly described type strains.</title>
        <authorList>
            <person name="Whitman W."/>
        </authorList>
    </citation>
    <scope>NUCLEOTIDE SEQUENCE [LARGE SCALE GENOMIC DNA]</scope>
    <source>
        <strain evidence="2 3">CECT 5862</strain>
    </source>
</reference>
<keyword evidence="1" id="KW-0472">Membrane</keyword>
<evidence type="ECO:0000256" key="1">
    <source>
        <dbReference type="SAM" id="Phobius"/>
    </source>
</evidence>
<keyword evidence="3" id="KW-1185">Reference proteome</keyword>
<accession>A0A7W5FPE4</accession>
<dbReference type="EMBL" id="JACHXK010000009">
    <property type="protein sequence ID" value="MBB3111944.1"/>
    <property type="molecule type" value="Genomic_DNA"/>
</dbReference>
<sequence length="39" mass="4618">MPLWMQFIADHWLPIVIVILTALAITYVTTKRKSLLYKE</sequence>
<evidence type="ECO:0000313" key="2">
    <source>
        <dbReference type="EMBL" id="MBB3111944.1"/>
    </source>
</evidence>
<keyword evidence="1" id="KW-1133">Transmembrane helix</keyword>
<organism evidence="2 3">
    <name type="scientific">Paenibacillus phyllosphaerae</name>
    <dbReference type="NCBI Taxonomy" id="274593"/>
    <lineage>
        <taxon>Bacteria</taxon>
        <taxon>Bacillati</taxon>
        <taxon>Bacillota</taxon>
        <taxon>Bacilli</taxon>
        <taxon>Bacillales</taxon>
        <taxon>Paenibacillaceae</taxon>
        <taxon>Paenibacillus</taxon>
    </lineage>
</organism>
<evidence type="ECO:0000313" key="3">
    <source>
        <dbReference type="Proteomes" id="UP000570361"/>
    </source>
</evidence>
<keyword evidence="1" id="KW-0812">Transmembrane</keyword>